<dbReference type="PANTHER" id="PTHR11439:SF467">
    <property type="entry name" value="INTEGRASE CATALYTIC DOMAIN-CONTAINING PROTEIN"/>
    <property type="match status" value="1"/>
</dbReference>
<comment type="caution">
    <text evidence="2">The sequence shown here is derived from an EMBL/GenBank/DDBJ whole genome shotgun (WGS) entry which is preliminary data.</text>
</comment>
<dbReference type="Proteomes" id="UP000321947">
    <property type="component" value="Unassembled WGS sequence"/>
</dbReference>
<dbReference type="PANTHER" id="PTHR11439">
    <property type="entry name" value="GAG-POL-RELATED RETROTRANSPOSON"/>
    <property type="match status" value="1"/>
</dbReference>
<accession>A0A5D3CVN0</accession>
<reference evidence="3 4" key="1">
    <citation type="submission" date="2019-08" db="EMBL/GenBank/DDBJ databases">
        <title>Draft genome sequences of two oriental melons (Cucumis melo L. var makuwa).</title>
        <authorList>
            <person name="Kwon S.-Y."/>
        </authorList>
    </citation>
    <scope>NUCLEOTIDE SEQUENCE [LARGE SCALE GENOMIC DNA]</scope>
    <source>
        <strain evidence="4">cv. Chang Bougi</strain>
        <strain evidence="3">cv. SW 3</strain>
        <tissue evidence="2">Leaf</tissue>
    </source>
</reference>
<evidence type="ECO:0000313" key="3">
    <source>
        <dbReference type="Proteomes" id="UP000321393"/>
    </source>
</evidence>
<dbReference type="OrthoDB" id="418237at2759"/>
<organism evidence="2 4">
    <name type="scientific">Cucumis melo var. makuwa</name>
    <name type="common">Oriental melon</name>
    <dbReference type="NCBI Taxonomy" id="1194695"/>
    <lineage>
        <taxon>Eukaryota</taxon>
        <taxon>Viridiplantae</taxon>
        <taxon>Streptophyta</taxon>
        <taxon>Embryophyta</taxon>
        <taxon>Tracheophyta</taxon>
        <taxon>Spermatophyta</taxon>
        <taxon>Magnoliopsida</taxon>
        <taxon>eudicotyledons</taxon>
        <taxon>Gunneridae</taxon>
        <taxon>Pentapetalae</taxon>
        <taxon>rosids</taxon>
        <taxon>fabids</taxon>
        <taxon>Cucurbitales</taxon>
        <taxon>Cucurbitaceae</taxon>
        <taxon>Benincaseae</taxon>
        <taxon>Cucumis</taxon>
    </lineage>
</organism>
<sequence>MFSSVLDGEPPYRVLFPTKSLFPIAPKIFGHVCFVWDICLYHTKLDPKILEIHLLGLFMRSKRLSLLLSYSAFITSLDSTSIPNTVHEAFSHPSWSSAMIEEMIALDDNGTWDLVNPNGTVARLKARLVAKKVDYWVTVEQVLFCLKVAPGHGILYKDHGHMRVNCYSDADWAGSREDRRSTSSYCVFVGGNLVSWKSKKQNVVSRSSVESEYRAMAQSVCTIVWVQLLSEIGFSITMPAKLWCDNQVALHIASNLVFHEQTKNIKVDCHFIHEKIQDKIVFTGYVKTGEQLGDIFTEVVDGARISYLCNKLGMIDIFAPA</sequence>
<dbReference type="Proteomes" id="UP000321393">
    <property type="component" value="Unassembled WGS sequence"/>
</dbReference>
<evidence type="ECO:0000313" key="1">
    <source>
        <dbReference type="EMBL" id="KAA0065705.1"/>
    </source>
</evidence>
<dbReference type="STRING" id="1194695.A0A5D3CVN0"/>
<evidence type="ECO:0000313" key="2">
    <source>
        <dbReference type="EMBL" id="TYK14456.1"/>
    </source>
</evidence>
<name>A0A5D3CVN0_CUCMM</name>
<evidence type="ECO:0000313" key="4">
    <source>
        <dbReference type="Proteomes" id="UP000321947"/>
    </source>
</evidence>
<dbReference type="EMBL" id="SSTE01001308">
    <property type="protein sequence ID" value="KAA0065705.1"/>
    <property type="molecule type" value="Genomic_DNA"/>
</dbReference>
<dbReference type="EMBL" id="SSTD01009294">
    <property type="protein sequence ID" value="TYK14456.1"/>
    <property type="molecule type" value="Genomic_DNA"/>
</dbReference>
<dbReference type="AlphaFoldDB" id="A0A5D3CVN0"/>
<dbReference type="CDD" id="cd09272">
    <property type="entry name" value="RNase_HI_RT_Ty1"/>
    <property type="match status" value="1"/>
</dbReference>
<gene>
    <name evidence="2" type="ORF">E5676_scaffold186G001200</name>
    <name evidence="1" type="ORF">E6C27_scaffold90G001780</name>
</gene>
<protein>
    <submittedName>
        <fullName evidence="1 2">Mitochondrial protein</fullName>
    </submittedName>
</protein>
<proteinExistence type="predicted"/>